<accession>A0A0P9PAA2</accession>
<evidence type="ECO:0000313" key="2">
    <source>
        <dbReference type="Proteomes" id="UP000271468"/>
    </source>
</evidence>
<evidence type="ECO:0000313" key="1">
    <source>
        <dbReference type="EMBL" id="RMN06313.1"/>
    </source>
</evidence>
<dbReference type="RefSeq" id="WP_054088290.1">
    <property type="nucleotide sequence ID" value="NZ_LJPZ01000041.1"/>
</dbReference>
<organism evidence="1 2">
    <name type="scientific">Pseudomonas syringae pv. coriandricola</name>
    <dbReference type="NCBI Taxonomy" id="264453"/>
    <lineage>
        <taxon>Bacteria</taxon>
        <taxon>Pseudomonadati</taxon>
        <taxon>Pseudomonadota</taxon>
        <taxon>Gammaproteobacteria</taxon>
        <taxon>Pseudomonadales</taxon>
        <taxon>Pseudomonadaceae</taxon>
        <taxon>Pseudomonas</taxon>
    </lineage>
</organism>
<reference evidence="1 2" key="1">
    <citation type="submission" date="2018-08" db="EMBL/GenBank/DDBJ databases">
        <title>Recombination of ecologically and evolutionarily significant loci maintains genetic cohesion in the Pseudomonas syringae species complex.</title>
        <authorList>
            <person name="Dillon M."/>
            <person name="Thakur S."/>
            <person name="Almeida R.N.D."/>
            <person name="Weir B.S."/>
            <person name="Guttman D.S."/>
        </authorList>
    </citation>
    <scope>NUCLEOTIDE SEQUENCE [LARGE SCALE GENOMIC DNA]</scope>
    <source>
        <strain evidence="1 2">ICMP 12341</strain>
    </source>
</reference>
<proteinExistence type="predicted"/>
<sequence length="177" mass="20109">MSNHAASSSPLQNVEITERVNMLYGDACCKFPTYETMVLKHFCSRMIETFGGDETSPEVAEAFAYARYAYGYLSPSEIEAHMDDIRSHGICSHGLTEDTCPCGCFELPGPDDHGDFSTDGYYPEDDSELIRKEWAEKEERWRQEEIADASRTCMKAIVLNTKNACIRSVLNILRLWR</sequence>
<dbReference type="AlphaFoldDB" id="A0A0P9PAA2"/>
<comment type="caution">
    <text evidence="1">The sequence shown here is derived from an EMBL/GenBank/DDBJ whole genome shotgun (WGS) entry which is preliminary data.</text>
</comment>
<dbReference type="EMBL" id="RBOV01000420">
    <property type="protein sequence ID" value="RMN06313.1"/>
    <property type="molecule type" value="Genomic_DNA"/>
</dbReference>
<dbReference type="Proteomes" id="UP000271468">
    <property type="component" value="Unassembled WGS sequence"/>
</dbReference>
<gene>
    <name evidence="1" type="ORF">ALQ65_02418</name>
</gene>
<name>A0A0P9PAA2_9PSED</name>
<protein>
    <submittedName>
        <fullName evidence="1">Putative regulatory protein</fullName>
    </submittedName>
</protein>